<evidence type="ECO:0000256" key="1">
    <source>
        <dbReference type="ARBA" id="ARBA00023002"/>
    </source>
</evidence>
<protein>
    <submittedName>
        <fullName evidence="6">Oxidoreductase domain protein</fullName>
    </submittedName>
</protein>
<dbReference type="Pfam" id="PF22725">
    <property type="entry name" value="GFO_IDH_MocA_C3"/>
    <property type="match status" value="1"/>
</dbReference>
<dbReference type="InterPro" id="IPR036291">
    <property type="entry name" value="NAD(P)-bd_dom_sf"/>
</dbReference>
<dbReference type="RefSeq" id="WP_015932047.1">
    <property type="nucleotide sequence ID" value="NC_011894.1"/>
</dbReference>
<dbReference type="STRING" id="460265.Mnod_5601"/>
<name>B8IQD1_METNO</name>
<keyword evidence="7" id="KW-1185">Reference proteome</keyword>
<dbReference type="Proteomes" id="UP000008207">
    <property type="component" value="Chromosome"/>
</dbReference>
<feature type="domain" description="Gfo/Idh/MocA-like oxidoreductase N-terminal" evidence="4">
    <location>
        <begin position="11"/>
        <end position="130"/>
    </location>
</feature>
<dbReference type="InterPro" id="IPR055170">
    <property type="entry name" value="GFO_IDH_MocA-like_dom"/>
</dbReference>
<dbReference type="Gene3D" id="3.30.360.10">
    <property type="entry name" value="Dihydrodipicolinate Reductase, domain 2"/>
    <property type="match status" value="1"/>
</dbReference>
<dbReference type="Pfam" id="PF01408">
    <property type="entry name" value="GFO_IDH_MocA"/>
    <property type="match status" value="1"/>
</dbReference>
<dbReference type="eggNOG" id="COG0451">
    <property type="taxonomic scope" value="Bacteria"/>
</dbReference>
<dbReference type="PANTHER" id="PTHR43818">
    <property type="entry name" value="BCDNA.GH03377"/>
    <property type="match status" value="1"/>
</dbReference>
<feature type="domain" description="NAD-dependent epimerase/dehydratase" evidence="3">
    <location>
        <begin position="355"/>
        <end position="565"/>
    </location>
</feature>
<dbReference type="Pfam" id="PF01370">
    <property type="entry name" value="Epimerase"/>
    <property type="match status" value="1"/>
</dbReference>
<reference evidence="6 7" key="1">
    <citation type="submission" date="2009-01" db="EMBL/GenBank/DDBJ databases">
        <title>Complete sequence of chromosome of Methylobacterium nodulans ORS 2060.</title>
        <authorList>
            <consortium name="US DOE Joint Genome Institute"/>
            <person name="Lucas S."/>
            <person name="Copeland A."/>
            <person name="Lapidus A."/>
            <person name="Glavina del Rio T."/>
            <person name="Dalin E."/>
            <person name="Tice H."/>
            <person name="Bruce D."/>
            <person name="Goodwin L."/>
            <person name="Pitluck S."/>
            <person name="Sims D."/>
            <person name="Brettin T."/>
            <person name="Detter J.C."/>
            <person name="Han C."/>
            <person name="Larimer F."/>
            <person name="Land M."/>
            <person name="Hauser L."/>
            <person name="Kyrpides N."/>
            <person name="Ivanova N."/>
            <person name="Marx C.J."/>
            <person name="Richardson P."/>
        </authorList>
    </citation>
    <scope>NUCLEOTIDE SEQUENCE [LARGE SCALE GENOMIC DNA]</scope>
    <source>
        <strain evidence="7">LMG 21967 / CNCM I-2342 / ORS 2060</strain>
    </source>
</reference>
<evidence type="ECO:0000256" key="2">
    <source>
        <dbReference type="SAM" id="MobiDB-lite"/>
    </source>
</evidence>
<dbReference type="InterPro" id="IPR001509">
    <property type="entry name" value="Epimerase_deHydtase"/>
</dbReference>
<dbReference type="GO" id="GO:0016491">
    <property type="term" value="F:oxidoreductase activity"/>
    <property type="evidence" value="ECO:0007669"/>
    <property type="project" value="UniProtKB-KW"/>
</dbReference>
<dbReference type="KEGG" id="mno:Mnod_5601"/>
<dbReference type="Gene3D" id="3.40.50.720">
    <property type="entry name" value="NAD(P)-binding Rossmann-like Domain"/>
    <property type="match status" value="2"/>
</dbReference>
<dbReference type="OrthoDB" id="9774191at2"/>
<evidence type="ECO:0000259" key="3">
    <source>
        <dbReference type="Pfam" id="PF01370"/>
    </source>
</evidence>
<sequence>MPLRSRPDTPRLAIIGCGAVVEHHLLPALRRQGWTPEVLVDRSPARLSLLAGRTGRRRSAVITAPDWREVADHFDAAVVATPHTTHGPLGLALLEAGKHVFMEKPLATTSAQATAMIAAAEEQKRVLTVGLLRRYLTVARWTRALIASGVLGTIRRVEAREGFVFNWATSSDALLRRDLSGGGVLMDTGAHTLDLLGYWLGDITPIAYADDGEGGVEADCILDFALAGGGRGRLELSRTRDLSNTARIEGTEGFVEVALYRNEVLAGSEAALAFVHEGVSPATMKPQLFPALFDAEMRDFLHSVRGPERPSLPAIAGLRSVRWIETCYGMRQPLDRPWDAVPGAPAGTIGAGTRVAVTGASGFIGGRLVERLVRAGADVTCLIREIGSSTRLARLPVRLMRTDLADAGQVSAGLKGAEIVFHCAYDPRSRKQNLEGARNIIRACAEHGVRRLVHVSTFSVYEPFPDGPLTEETRDGDPSWIYVRDKLAMEAEVLSAARERGLPATVVQPTIVYGPFCKPWTNAPAEMLITGEVVLPERGEGVCSAVFIDDLVDGMLLAATRQEAIGERFILSGPDHVTWATFYGEFARALGVRPPAFWPLDRVGRANHGLMRDIKLVARNPKRIMQIIVRWPPARQVLQAGLDASPKPLRALVDRYYFGSGGRVFGQVFVPDPQKTALYLTKGAAEIGKAQRLLGYAPRHGFAAGMQATRPYLEWAFADLRRAAQRAAGPSEPPPAPVAPGIADAR</sequence>
<feature type="region of interest" description="Disordered" evidence="2">
    <location>
        <begin position="726"/>
        <end position="746"/>
    </location>
</feature>
<dbReference type="InterPro" id="IPR050463">
    <property type="entry name" value="Gfo/Idh/MocA_oxidrdct_glycsds"/>
</dbReference>
<evidence type="ECO:0000259" key="5">
    <source>
        <dbReference type="Pfam" id="PF22725"/>
    </source>
</evidence>
<dbReference type="InterPro" id="IPR000683">
    <property type="entry name" value="Gfo/Idh/MocA-like_OxRdtase_N"/>
</dbReference>
<evidence type="ECO:0000313" key="7">
    <source>
        <dbReference type="Proteomes" id="UP000008207"/>
    </source>
</evidence>
<dbReference type="AlphaFoldDB" id="B8IQD1"/>
<evidence type="ECO:0000259" key="4">
    <source>
        <dbReference type="Pfam" id="PF01408"/>
    </source>
</evidence>
<dbReference type="HOGENOM" id="CLU_020781_0_0_5"/>
<evidence type="ECO:0000313" key="6">
    <source>
        <dbReference type="EMBL" id="ACL60443.1"/>
    </source>
</evidence>
<dbReference type="SUPFAM" id="SSF55347">
    <property type="entry name" value="Glyceraldehyde-3-phosphate dehydrogenase-like, C-terminal domain"/>
    <property type="match status" value="1"/>
</dbReference>
<dbReference type="SUPFAM" id="SSF51735">
    <property type="entry name" value="NAD(P)-binding Rossmann-fold domains"/>
    <property type="match status" value="2"/>
</dbReference>
<organism evidence="6 7">
    <name type="scientific">Methylobacterium nodulans (strain LMG 21967 / CNCM I-2342 / ORS 2060)</name>
    <dbReference type="NCBI Taxonomy" id="460265"/>
    <lineage>
        <taxon>Bacteria</taxon>
        <taxon>Pseudomonadati</taxon>
        <taxon>Pseudomonadota</taxon>
        <taxon>Alphaproteobacteria</taxon>
        <taxon>Hyphomicrobiales</taxon>
        <taxon>Methylobacteriaceae</taxon>
        <taxon>Methylobacterium</taxon>
    </lineage>
</organism>
<proteinExistence type="predicted"/>
<dbReference type="GO" id="GO:0000166">
    <property type="term" value="F:nucleotide binding"/>
    <property type="evidence" value="ECO:0007669"/>
    <property type="project" value="InterPro"/>
</dbReference>
<dbReference type="EMBL" id="CP001349">
    <property type="protein sequence ID" value="ACL60443.1"/>
    <property type="molecule type" value="Genomic_DNA"/>
</dbReference>
<gene>
    <name evidence="6" type="ordered locus">Mnod_5601</name>
</gene>
<accession>B8IQD1</accession>
<dbReference type="PANTHER" id="PTHR43818:SF11">
    <property type="entry name" value="BCDNA.GH03377"/>
    <property type="match status" value="1"/>
</dbReference>
<dbReference type="eggNOG" id="COG0673">
    <property type="taxonomic scope" value="Bacteria"/>
</dbReference>
<feature type="domain" description="GFO/IDH/MocA-like oxidoreductase" evidence="5">
    <location>
        <begin position="142"/>
        <end position="255"/>
    </location>
</feature>
<keyword evidence="1" id="KW-0560">Oxidoreductase</keyword>